<comment type="caution">
    <text evidence="1">The sequence shown here is derived from an EMBL/GenBank/DDBJ whole genome shotgun (WGS) entry which is preliminary data.</text>
</comment>
<proteinExistence type="predicted"/>
<protein>
    <submittedName>
        <fullName evidence="1">Uncharacterized protein</fullName>
    </submittedName>
</protein>
<sequence length="66" mass="7005">MRLSCFGSPSRAVSIGLAGSFDAGVDTGATFDLGAPVRRQSRPLERIGNTFRPIERVIQITQGNVG</sequence>
<name>A0A0R3LJV1_9BRAD</name>
<dbReference type="AlphaFoldDB" id="A0A0R3LJV1"/>
<organism evidence="1 2">
    <name type="scientific">Bradyrhizobium jicamae</name>
    <dbReference type="NCBI Taxonomy" id="280332"/>
    <lineage>
        <taxon>Bacteria</taxon>
        <taxon>Pseudomonadati</taxon>
        <taxon>Pseudomonadota</taxon>
        <taxon>Alphaproteobacteria</taxon>
        <taxon>Hyphomicrobiales</taxon>
        <taxon>Nitrobacteraceae</taxon>
        <taxon>Bradyrhizobium</taxon>
    </lineage>
</organism>
<accession>A0A0R3LJV1</accession>
<evidence type="ECO:0000313" key="2">
    <source>
        <dbReference type="Proteomes" id="UP000050863"/>
    </source>
</evidence>
<dbReference type="EMBL" id="LLXZ01000093">
    <property type="protein sequence ID" value="KRR08042.1"/>
    <property type="molecule type" value="Genomic_DNA"/>
</dbReference>
<dbReference type="STRING" id="280332.CQ12_14385"/>
<keyword evidence="2" id="KW-1185">Reference proteome</keyword>
<evidence type="ECO:0000313" key="1">
    <source>
        <dbReference type="EMBL" id="KRR08042.1"/>
    </source>
</evidence>
<reference evidence="1 2" key="1">
    <citation type="submission" date="2014-03" db="EMBL/GenBank/DDBJ databases">
        <title>Bradyrhizobium valentinum sp. nov., isolated from effective nodules of Lupinus mariae-josephae, a lupine endemic of basic-lime soils in Eastern Spain.</title>
        <authorList>
            <person name="Duran D."/>
            <person name="Rey L."/>
            <person name="Navarro A."/>
            <person name="Busquets A."/>
            <person name="Imperial J."/>
            <person name="Ruiz-Argueso T."/>
        </authorList>
    </citation>
    <scope>NUCLEOTIDE SEQUENCE [LARGE SCALE GENOMIC DNA]</scope>
    <source>
        <strain evidence="1 2">PAC68</strain>
    </source>
</reference>
<gene>
    <name evidence="1" type="ORF">CQ12_14385</name>
</gene>
<dbReference type="Proteomes" id="UP000050863">
    <property type="component" value="Unassembled WGS sequence"/>
</dbReference>